<feature type="domain" description="Acyltransferase 3" evidence="3">
    <location>
        <begin position="44"/>
        <end position="371"/>
    </location>
</feature>
<feature type="transmembrane region" description="Helical" evidence="2">
    <location>
        <begin position="107"/>
        <end position="126"/>
    </location>
</feature>
<protein>
    <submittedName>
        <fullName evidence="5">Acyltransferase family protein</fullName>
    </submittedName>
</protein>
<organism evidence="5 6">
    <name type="scientific">Actinomycetospora lemnae</name>
    <dbReference type="NCBI Taxonomy" id="3019891"/>
    <lineage>
        <taxon>Bacteria</taxon>
        <taxon>Bacillati</taxon>
        <taxon>Actinomycetota</taxon>
        <taxon>Actinomycetes</taxon>
        <taxon>Pseudonocardiales</taxon>
        <taxon>Pseudonocardiaceae</taxon>
        <taxon>Actinomycetospora</taxon>
    </lineage>
</organism>
<comment type="caution">
    <text evidence="5">The sequence shown here is derived from an EMBL/GenBank/DDBJ whole genome shotgun (WGS) entry which is preliminary data.</text>
</comment>
<feature type="compositionally biased region" description="Polar residues" evidence="1">
    <location>
        <begin position="17"/>
        <end position="26"/>
    </location>
</feature>
<keyword evidence="2" id="KW-0812">Transmembrane</keyword>
<feature type="transmembrane region" description="Helical" evidence="2">
    <location>
        <begin position="177"/>
        <end position="194"/>
    </location>
</feature>
<feature type="domain" description="SGNH" evidence="4">
    <location>
        <begin position="474"/>
        <end position="684"/>
    </location>
</feature>
<dbReference type="EMBL" id="JAQZAO010000005">
    <property type="protein sequence ID" value="MDD7966368.1"/>
    <property type="molecule type" value="Genomic_DNA"/>
</dbReference>
<dbReference type="PANTHER" id="PTHR23028">
    <property type="entry name" value="ACETYLTRANSFERASE"/>
    <property type="match status" value="1"/>
</dbReference>
<gene>
    <name evidence="5" type="ORF">PGB27_13570</name>
</gene>
<keyword evidence="5" id="KW-0808">Transferase</keyword>
<dbReference type="InterPro" id="IPR050879">
    <property type="entry name" value="Acyltransferase_3"/>
</dbReference>
<dbReference type="GO" id="GO:0016746">
    <property type="term" value="F:acyltransferase activity"/>
    <property type="evidence" value="ECO:0007669"/>
    <property type="project" value="UniProtKB-KW"/>
</dbReference>
<evidence type="ECO:0000313" key="5">
    <source>
        <dbReference type="EMBL" id="MDD7966368.1"/>
    </source>
</evidence>
<feature type="transmembrane region" description="Helical" evidence="2">
    <location>
        <begin position="324"/>
        <end position="346"/>
    </location>
</feature>
<feature type="transmembrane region" description="Helical" evidence="2">
    <location>
        <begin position="395"/>
        <end position="413"/>
    </location>
</feature>
<keyword evidence="2" id="KW-1133">Transmembrane helix</keyword>
<evidence type="ECO:0000259" key="4">
    <source>
        <dbReference type="Pfam" id="PF19040"/>
    </source>
</evidence>
<feature type="transmembrane region" description="Helical" evidence="2">
    <location>
        <begin position="69"/>
        <end position="86"/>
    </location>
</feature>
<evidence type="ECO:0000259" key="3">
    <source>
        <dbReference type="Pfam" id="PF01757"/>
    </source>
</evidence>
<keyword evidence="5" id="KW-0012">Acyltransferase</keyword>
<dbReference type="PANTHER" id="PTHR23028:SF53">
    <property type="entry name" value="ACYL_TRANSF_3 DOMAIN-CONTAINING PROTEIN"/>
    <property type="match status" value="1"/>
</dbReference>
<proteinExistence type="predicted"/>
<feature type="transmembrane region" description="Helical" evidence="2">
    <location>
        <begin position="264"/>
        <end position="280"/>
    </location>
</feature>
<evidence type="ECO:0000256" key="2">
    <source>
        <dbReference type="SAM" id="Phobius"/>
    </source>
</evidence>
<dbReference type="RefSeq" id="WP_274200886.1">
    <property type="nucleotide sequence ID" value="NZ_JAQZAO010000005.1"/>
</dbReference>
<dbReference type="Pfam" id="PF19040">
    <property type="entry name" value="SGNH"/>
    <property type="match status" value="1"/>
</dbReference>
<keyword evidence="6" id="KW-1185">Reference proteome</keyword>
<dbReference type="InterPro" id="IPR002656">
    <property type="entry name" value="Acyl_transf_3_dom"/>
</dbReference>
<sequence length="694" mass="74148">MTASGATSPMPAADATGATTPLTSGTAAGRHRQEAPAARRFRPELQGLRALAVALVVVYHVWIGRVSGGVDVFFVISGFLLAGQMTRAAERGRIDVLGYWGKTAKRLLAPTSIVLIGVVLASLAILPHSRWPQTLREVVASALFFQNWQLAADSVDYYAAHNTASVVQHLWSLSIQGQFYLLFPLVVVVVALVARRAGADVRRAVTIALVALSVASLAYSIVLTATAQQLAYFHSATRLWEFTLGGLLAVAGTGLTLPRWAATLLGWLGVLGLVACGLVLDVQGGFPGFLALWPVLCALAILVAGETHHRLGADRVLSSPVMQYLGNISFPLYLWHWPVLLFALAITRHPELGLEGGLVVITLSVLLAVLTRHLVEVPLGALSLGRSPRWGNHRVALLLLVPVLVVALGWQGLVSLDQRAPVGADQARHQGALALVDGGQGDDTTPIPSYTALSADWEPAPPQCRLSAYEPTMQVCSSPVEGEPVKRLVLVGDSHIQQFTAALLPYAESRRWQVTTILKGACPFGLGPPADGEAAGCGEWNQQALEEIRDLRPDAVVTIASREVRTGQTENTPPSYVEGWKALDALGVPVVGVRDNPRFDYAPAACVEGQLPPDFPCTPARTDLYPEVPSYERAGELPGNVSFLDTSHFVCTASECPPVIGGVFVYLDNNHLTATYARSMSPVVGPEVARLMGW</sequence>
<feature type="transmembrane region" description="Helical" evidence="2">
    <location>
        <begin position="352"/>
        <end position="375"/>
    </location>
</feature>
<feature type="transmembrane region" description="Helical" evidence="2">
    <location>
        <begin position="286"/>
        <end position="304"/>
    </location>
</feature>
<feature type="transmembrane region" description="Helical" evidence="2">
    <location>
        <begin position="206"/>
        <end position="227"/>
    </location>
</feature>
<dbReference type="Proteomes" id="UP001300763">
    <property type="component" value="Unassembled WGS sequence"/>
</dbReference>
<feature type="region of interest" description="Disordered" evidence="1">
    <location>
        <begin position="1"/>
        <end position="38"/>
    </location>
</feature>
<dbReference type="InterPro" id="IPR043968">
    <property type="entry name" value="SGNH"/>
</dbReference>
<name>A0ABT5SU38_9PSEU</name>
<dbReference type="Pfam" id="PF01757">
    <property type="entry name" value="Acyl_transf_3"/>
    <property type="match status" value="1"/>
</dbReference>
<evidence type="ECO:0000256" key="1">
    <source>
        <dbReference type="SAM" id="MobiDB-lite"/>
    </source>
</evidence>
<evidence type="ECO:0000313" key="6">
    <source>
        <dbReference type="Proteomes" id="UP001300763"/>
    </source>
</evidence>
<feature type="transmembrane region" description="Helical" evidence="2">
    <location>
        <begin position="239"/>
        <end position="257"/>
    </location>
</feature>
<reference evidence="5 6" key="1">
    <citation type="submission" date="2023-02" db="EMBL/GenBank/DDBJ databases">
        <title>Genome sequencing required for Actinomycetospora new species description.</title>
        <authorList>
            <person name="Saimee Y."/>
            <person name="Duangmal K."/>
        </authorList>
    </citation>
    <scope>NUCLEOTIDE SEQUENCE [LARGE SCALE GENOMIC DNA]</scope>
    <source>
        <strain evidence="5 6">DW7H6</strain>
    </source>
</reference>
<keyword evidence="2" id="KW-0472">Membrane</keyword>
<accession>A0ABT5SU38</accession>